<keyword evidence="4" id="KW-0378">Hydrolase</keyword>
<protein>
    <submittedName>
        <fullName evidence="4">Phosphodiester glycosidase family protein</fullName>
    </submittedName>
</protein>
<feature type="chain" id="PRO_5037404580" evidence="2">
    <location>
        <begin position="22"/>
        <end position="661"/>
    </location>
</feature>
<proteinExistence type="predicted"/>
<feature type="compositionally biased region" description="Basic and acidic residues" evidence="1">
    <location>
        <begin position="247"/>
        <end position="260"/>
    </location>
</feature>
<dbReference type="InterPro" id="IPR018711">
    <property type="entry name" value="NAGPA"/>
</dbReference>
<dbReference type="PANTHER" id="PTHR40446:SF2">
    <property type="entry name" value="N-ACETYLGLUCOSAMINE-1-PHOSPHODIESTER ALPHA-N-ACETYLGLUCOSAMINIDASE"/>
    <property type="match status" value="1"/>
</dbReference>
<feature type="domain" description="Phosphodiester glycosidase" evidence="3">
    <location>
        <begin position="481"/>
        <end position="656"/>
    </location>
</feature>
<dbReference type="Proteomes" id="UP000625316">
    <property type="component" value="Unassembled WGS sequence"/>
</dbReference>
<evidence type="ECO:0000313" key="5">
    <source>
        <dbReference type="Proteomes" id="UP000625316"/>
    </source>
</evidence>
<keyword evidence="2" id="KW-0732">Signal</keyword>
<reference evidence="4" key="1">
    <citation type="submission" date="2020-10" db="EMBL/GenBank/DDBJ databases">
        <authorList>
            <person name="Castelo-Branco R."/>
            <person name="Eusebio N."/>
            <person name="Adriana R."/>
            <person name="Vieira A."/>
            <person name="Brugerolle De Fraissinette N."/>
            <person name="Rezende De Castro R."/>
            <person name="Schneider M.P."/>
            <person name="Vasconcelos V."/>
            <person name="Leao P.N."/>
        </authorList>
    </citation>
    <scope>NUCLEOTIDE SEQUENCE</scope>
    <source>
        <strain evidence="4">LEGE 11480</strain>
    </source>
</reference>
<organism evidence="4 5">
    <name type="scientific">Romeriopsis navalis LEGE 11480</name>
    <dbReference type="NCBI Taxonomy" id="2777977"/>
    <lineage>
        <taxon>Bacteria</taxon>
        <taxon>Bacillati</taxon>
        <taxon>Cyanobacteriota</taxon>
        <taxon>Cyanophyceae</taxon>
        <taxon>Leptolyngbyales</taxon>
        <taxon>Leptolyngbyaceae</taxon>
        <taxon>Romeriopsis</taxon>
        <taxon>Romeriopsis navalis</taxon>
    </lineage>
</organism>
<evidence type="ECO:0000256" key="2">
    <source>
        <dbReference type="SAM" id="SignalP"/>
    </source>
</evidence>
<dbReference type="AlphaFoldDB" id="A0A928Z3M1"/>
<dbReference type="EMBL" id="JADEXQ010000015">
    <property type="protein sequence ID" value="MBE9029373.1"/>
    <property type="molecule type" value="Genomic_DNA"/>
</dbReference>
<keyword evidence="5" id="KW-1185">Reference proteome</keyword>
<keyword evidence="4" id="KW-0326">Glycosidase</keyword>
<feature type="signal peptide" evidence="2">
    <location>
        <begin position="1"/>
        <end position="21"/>
    </location>
</feature>
<evidence type="ECO:0000259" key="3">
    <source>
        <dbReference type="Pfam" id="PF09992"/>
    </source>
</evidence>
<dbReference type="RefSeq" id="WP_264324192.1">
    <property type="nucleotide sequence ID" value="NZ_JADEXQ010000015.1"/>
</dbReference>
<evidence type="ECO:0000313" key="4">
    <source>
        <dbReference type="EMBL" id="MBE9029373.1"/>
    </source>
</evidence>
<comment type="caution">
    <text evidence="4">The sequence shown here is derived from an EMBL/GenBank/DDBJ whole genome shotgun (WGS) entry which is preliminary data.</text>
</comment>
<dbReference type="Pfam" id="PF09992">
    <property type="entry name" value="NAGPA"/>
    <property type="match status" value="1"/>
</dbReference>
<sequence>MKAVFLLAGTIGLLTPIIARAEATSRTDTAATATIVNTLPVETTPQPQSIAQTNSAQPLQQGRQIRFNGQSETAGWSQWQTAQGKRLFISEIALTQLLGIQLFSSDTPNLQPIGWFSGDTQPIGQLPVRFIGTERHFDITDFAALMSWDLRLQSNQLSLNTLSATVKGIRVAKRTWGDRLVIDLDGPIAYQYTAKSNEFSLTLNAQTETTIAKSINQNWQYPKPIDPDQPKPPAPITTSEPAAEPPKLGEDPLDKPIPKPIESSKFKRIQAFKLDTSRNRTTLKLGIPIAVRPQILTLNNPSRLVIDVGNPVQTSRDINWMDGLQWRSQVVDGFPLNWLEIDPKQPELSIQPILPNQKGINQPAIEQPPLSGIATLIQTARQTGAIGAINGGFFNRNNKFPLGAIRINQNWRSGPILARGVVGWNPRGDFRFDRLIHQAAVLKDGERFELKSFNSAYLQAGIARYNQDWGLNYTSMTDGEVIATVRNGQIITQKIAEKPGTIVPISTGDELLVFRSNRTGAAKFPIGTAVKFDSKFSPDLDNYQHVIGGGPLLIQNRQIILDGASEKFSPAFVKGLAARSAIAQTSTGKILLVAAQNTADSRGPTLAAFAQMLQKLDAVNALNLDGGSSTTLYLGGQIIDRAPRSSARVHNAIGIFFTPKK</sequence>
<accession>A0A928Z3M1</accession>
<dbReference type="PANTHER" id="PTHR40446">
    <property type="entry name" value="N-ACETYLGLUCOSAMINE-1-PHOSPHODIESTER ALPHA-N-ACETYLGLUCOSAMINIDASE"/>
    <property type="match status" value="1"/>
</dbReference>
<name>A0A928Z3M1_9CYAN</name>
<evidence type="ECO:0000256" key="1">
    <source>
        <dbReference type="SAM" id="MobiDB-lite"/>
    </source>
</evidence>
<feature type="region of interest" description="Disordered" evidence="1">
    <location>
        <begin position="217"/>
        <end position="260"/>
    </location>
</feature>
<dbReference type="GO" id="GO:0016798">
    <property type="term" value="F:hydrolase activity, acting on glycosyl bonds"/>
    <property type="evidence" value="ECO:0007669"/>
    <property type="project" value="UniProtKB-KW"/>
</dbReference>
<gene>
    <name evidence="4" type="ORF">IQ266_06300</name>
</gene>